<accession>A0A974XIX7</accession>
<dbReference type="Gene3D" id="3.30.70.370">
    <property type="match status" value="2"/>
</dbReference>
<dbReference type="PANTHER" id="PTHR10133:SF27">
    <property type="entry name" value="DNA POLYMERASE NU"/>
    <property type="match status" value="1"/>
</dbReference>
<evidence type="ECO:0000313" key="6">
    <source>
        <dbReference type="Proteomes" id="UP000663499"/>
    </source>
</evidence>
<dbReference type="GO" id="GO:0006261">
    <property type="term" value="P:DNA-templated DNA replication"/>
    <property type="evidence" value="ECO:0007669"/>
    <property type="project" value="InterPro"/>
</dbReference>
<evidence type="ECO:0000259" key="4">
    <source>
        <dbReference type="SMART" id="SM00482"/>
    </source>
</evidence>
<organism evidence="5 6">
    <name type="scientific">Alkalibacter rhizosphaerae</name>
    <dbReference type="NCBI Taxonomy" id="2815577"/>
    <lineage>
        <taxon>Bacteria</taxon>
        <taxon>Bacillati</taxon>
        <taxon>Bacillota</taxon>
        <taxon>Clostridia</taxon>
        <taxon>Eubacteriales</taxon>
        <taxon>Eubacteriaceae</taxon>
        <taxon>Alkalibacter</taxon>
    </lineage>
</organism>
<dbReference type="EMBL" id="CP071444">
    <property type="protein sequence ID" value="QSX09560.1"/>
    <property type="molecule type" value="Genomic_DNA"/>
</dbReference>
<name>A0A974XIX7_9FIRM</name>
<dbReference type="SUPFAM" id="SSF51294">
    <property type="entry name" value="Hedgehog/intein (Hint) domain"/>
    <property type="match status" value="1"/>
</dbReference>
<dbReference type="SMART" id="SM00482">
    <property type="entry name" value="POLAc"/>
    <property type="match status" value="1"/>
</dbReference>
<dbReference type="InterPro" id="IPR030934">
    <property type="entry name" value="Intein_C"/>
</dbReference>
<dbReference type="Gene3D" id="1.10.150.20">
    <property type="entry name" value="5' to 3' exonuclease, C-terminal subdomain"/>
    <property type="match status" value="2"/>
</dbReference>
<evidence type="ECO:0000256" key="3">
    <source>
        <dbReference type="ARBA" id="ARBA00049244"/>
    </source>
</evidence>
<dbReference type="Pfam" id="PF00476">
    <property type="entry name" value="DNA_pol_A"/>
    <property type="match status" value="1"/>
</dbReference>
<evidence type="ECO:0000256" key="2">
    <source>
        <dbReference type="ARBA" id="ARBA00022705"/>
    </source>
</evidence>
<dbReference type="Proteomes" id="UP000663499">
    <property type="component" value="Chromosome"/>
</dbReference>
<dbReference type="PROSITE" id="PS50818">
    <property type="entry name" value="INTEIN_C_TER"/>
    <property type="match status" value="1"/>
</dbReference>
<dbReference type="Gene3D" id="2.170.16.10">
    <property type="entry name" value="Hedgehog/Intein (Hint) domain"/>
    <property type="match status" value="1"/>
</dbReference>
<dbReference type="PANTHER" id="PTHR10133">
    <property type="entry name" value="DNA POLYMERASE I"/>
    <property type="match status" value="1"/>
</dbReference>
<reference evidence="5" key="1">
    <citation type="submission" date="2021-03" db="EMBL/GenBank/DDBJ databases">
        <title>Alkalibacter marinus sp. nov., isolated from tidal flat sediment.</title>
        <authorList>
            <person name="Namirimu T."/>
            <person name="Yang J.-A."/>
            <person name="Yang S.-H."/>
            <person name="Kim Y.-J."/>
            <person name="Kwon K.K."/>
        </authorList>
    </citation>
    <scope>NUCLEOTIDE SEQUENCE</scope>
    <source>
        <strain evidence="5">ES005</strain>
    </source>
</reference>
<keyword evidence="2" id="KW-0235">DNA replication</keyword>
<sequence length="791" mass="88871">MKTLSIDIETFSDIDLRKCGVYRYTDSPNFEILLFAYSIDEGTVQIVDLASGEEIPEEIIETILGSNTIKTAFNANFERVALMRHFSRIFGRRVYLDPSSWRCSEVQAAMLGLPLHLEGVGEVLRLDAQKMDEGKSLIRYFCVPCKPTAANGGRTRNLPHHAPDKWEVFKRYNIRDVEVELEIRKKLENYPIPASEQYLYELDQRINDRGIMVDMVLVDQAISCDKQFTVAATERAYELTGLENPNSVSQLKDWLSERGVEVESLSKKNVKELVDGADGEVEEALKLRLLMAKTSVRKYEAIERAVCSDGRVHGLFQFYGANRTGRFAGRLVQFQNLPQNHLIDLKLARDLVKEGRFDDLQMLFGNTPGVLSELIRTAFIPKEGHRFVVADFSAIEARVLSWLAGEKWRLDVFRSHGKIYEASAAQMFHVPIEEITKGSPLRQKGKISELACIAQGEQVLTNEGLIPIEDVTKEHKLWDGNEWVSHDGVIYKGVKKVIEYDGLRATTDHLVWVEGQPRPIQFGEAAASGAHLMQTGDGGKAIIYSDHQSSRRCCCGETKELAVDRGKVRVYDIQNAGRHHRFTVSGKLVHNCGYGGSVGALKAMGALEMGVEEHELQSLIDDWRSANPNIVDFWWAVDQKAIEAVNGRTSTETHGITFTYKSGMLFVTLPSGRNLVYVRPKIQLNQFGREGLSYQGIGNTKKWEKIETYGPKIVENIVQATARDLLAEAMIRLDKAGLSIVAHVHDEVICEVPIGESSVEEVCSIMSQSPKWSEGLPLNADGYECDFYMKD</sequence>
<dbReference type="InterPro" id="IPR036844">
    <property type="entry name" value="Hint_dom_sf"/>
</dbReference>
<dbReference type="InterPro" id="IPR001098">
    <property type="entry name" value="DNA-dir_DNA_pol_A_palm_dom"/>
</dbReference>
<feature type="domain" description="DNA-directed DNA polymerase family A palm" evidence="4">
    <location>
        <begin position="372"/>
        <end position="756"/>
    </location>
</feature>
<dbReference type="GO" id="GO:0006302">
    <property type="term" value="P:double-strand break repair"/>
    <property type="evidence" value="ECO:0007669"/>
    <property type="project" value="TreeGrafter"/>
</dbReference>
<protein>
    <recommendedName>
        <fullName evidence="1">DNA-directed DNA polymerase</fullName>
        <ecNumber evidence="1">2.7.7.7</ecNumber>
    </recommendedName>
</protein>
<gene>
    <name evidence="5" type="ORF">J0B03_05730</name>
</gene>
<evidence type="ECO:0000313" key="5">
    <source>
        <dbReference type="EMBL" id="QSX09560.1"/>
    </source>
</evidence>
<dbReference type="SUPFAM" id="SSF53098">
    <property type="entry name" value="Ribonuclease H-like"/>
    <property type="match status" value="1"/>
</dbReference>
<dbReference type="InterPro" id="IPR006141">
    <property type="entry name" value="Intein_N"/>
</dbReference>
<dbReference type="PROSITE" id="PS50817">
    <property type="entry name" value="INTEIN_N_TER"/>
    <property type="match status" value="1"/>
</dbReference>
<dbReference type="CDD" id="cd08642">
    <property type="entry name" value="DNA_pol_A_pol_I_A"/>
    <property type="match status" value="1"/>
</dbReference>
<dbReference type="SUPFAM" id="SSF56672">
    <property type="entry name" value="DNA/RNA polymerases"/>
    <property type="match status" value="1"/>
</dbReference>
<evidence type="ECO:0000256" key="1">
    <source>
        <dbReference type="ARBA" id="ARBA00012417"/>
    </source>
</evidence>
<proteinExistence type="predicted"/>
<dbReference type="RefSeq" id="WP_207300891.1">
    <property type="nucleotide sequence ID" value="NZ_CP071444.1"/>
</dbReference>
<dbReference type="GO" id="GO:0016539">
    <property type="term" value="P:intein-mediated protein splicing"/>
    <property type="evidence" value="ECO:0007669"/>
    <property type="project" value="InterPro"/>
</dbReference>
<dbReference type="GO" id="GO:0003887">
    <property type="term" value="F:DNA-directed DNA polymerase activity"/>
    <property type="evidence" value="ECO:0007669"/>
    <property type="project" value="UniProtKB-EC"/>
</dbReference>
<dbReference type="InterPro" id="IPR002298">
    <property type="entry name" value="DNA_polymerase_A"/>
</dbReference>
<dbReference type="EC" id="2.7.7.7" evidence="1"/>
<dbReference type="InterPro" id="IPR043502">
    <property type="entry name" value="DNA/RNA_pol_sf"/>
</dbReference>
<dbReference type="GO" id="GO:0003677">
    <property type="term" value="F:DNA binding"/>
    <property type="evidence" value="ECO:0007669"/>
    <property type="project" value="InterPro"/>
</dbReference>
<dbReference type="AlphaFoldDB" id="A0A974XIX7"/>
<keyword evidence="6" id="KW-1185">Reference proteome</keyword>
<dbReference type="InterPro" id="IPR012337">
    <property type="entry name" value="RNaseH-like_sf"/>
</dbReference>
<comment type="catalytic activity">
    <reaction evidence="3">
        <text>DNA(n) + a 2'-deoxyribonucleoside 5'-triphosphate = DNA(n+1) + diphosphate</text>
        <dbReference type="Rhea" id="RHEA:22508"/>
        <dbReference type="Rhea" id="RHEA-COMP:17339"/>
        <dbReference type="Rhea" id="RHEA-COMP:17340"/>
        <dbReference type="ChEBI" id="CHEBI:33019"/>
        <dbReference type="ChEBI" id="CHEBI:61560"/>
        <dbReference type="ChEBI" id="CHEBI:173112"/>
        <dbReference type="EC" id="2.7.7.7"/>
    </reaction>
</comment>
<dbReference type="KEGG" id="alka:J0B03_05730"/>